<dbReference type="AlphaFoldDB" id="A0A553JUS4"/>
<dbReference type="SUPFAM" id="SSF56935">
    <property type="entry name" value="Porins"/>
    <property type="match status" value="1"/>
</dbReference>
<dbReference type="Proteomes" id="UP000318126">
    <property type="component" value="Unassembled WGS sequence"/>
</dbReference>
<evidence type="ECO:0000313" key="3">
    <source>
        <dbReference type="Proteomes" id="UP000318126"/>
    </source>
</evidence>
<keyword evidence="3" id="KW-1185">Reference proteome</keyword>
<organism evidence="2 3">
    <name type="scientific">Shewanella hanedai</name>
    <name type="common">Alteromonas hanedai</name>
    <dbReference type="NCBI Taxonomy" id="25"/>
    <lineage>
        <taxon>Bacteria</taxon>
        <taxon>Pseudomonadati</taxon>
        <taxon>Pseudomonadota</taxon>
        <taxon>Gammaproteobacteria</taxon>
        <taxon>Alteromonadales</taxon>
        <taxon>Shewanellaceae</taxon>
        <taxon>Shewanella</taxon>
    </lineage>
</organism>
<comment type="caution">
    <text evidence="2">The sequence shown here is derived from an EMBL/GenBank/DDBJ whole genome shotgun (WGS) entry which is preliminary data.</text>
</comment>
<feature type="chain" id="PRO_5022148411" description="Porin" evidence="1">
    <location>
        <begin position="23"/>
        <end position="390"/>
    </location>
</feature>
<evidence type="ECO:0008006" key="4">
    <source>
        <dbReference type="Google" id="ProtNLM"/>
    </source>
</evidence>
<evidence type="ECO:0000313" key="2">
    <source>
        <dbReference type="EMBL" id="TRY16207.1"/>
    </source>
</evidence>
<protein>
    <recommendedName>
        <fullName evidence="4">Porin</fullName>
    </recommendedName>
</protein>
<evidence type="ECO:0000256" key="1">
    <source>
        <dbReference type="SAM" id="SignalP"/>
    </source>
</evidence>
<gene>
    <name evidence="2" type="ORF">FN961_00830</name>
</gene>
<sequence>MSMLVKLKSIVMLSILSSSLLATELQLSGFIGQGYVAADDSQFIVGDNDHAFDITEAAFAVSWKPIEHVRVASALSYRQWGTLYDSAVKFDYLFAEYTYQFGEQNFGARAGLFKSEIGFYSSTRDVPFTRPSIMLPQSIYSDYFRDAQLHVEGGDVFGMHPLFDGMLDWRLTVGKVDITDDFDRNILGRTDFGEFDSEHYYAADVEFQNNNIRLGLTYYDAEVSYSPSAIGGYSPGDIQLVNWVFSGQFRYKNFELTGEYLTGDKMINGLMFPVEFGGFKEPSLGYYLDLRTYLPYEVELFIRFDKHIDNTDDKDGQAYEMRFGSPAYFAYSDDWTFGARWFASHDWLLAVEYHQVEGASWVTPLVSPTPSVQAKEWSMFAMQVSYRFQW</sequence>
<name>A0A553JUS4_SHEHA</name>
<reference evidence="3" key="1">
    <citation type="submission" date="2019-07" db="EMBL/GenBank/DDBJ databases">
        <title>Shewanella sp. YLB-08 draft genomic sequence.</title>
        <authorList>
            <person name="Yu L."/>
        </authorList>
    </citation>
    <scope>NUCLEOTIDE SEQUENCE [LARGE SCALE GENOMIC DNA]</scope>
    <source>
        <strain evidence="3">JCM 20706</strain>
    </source>
</reference>
<dbReference type="RefSeq" id="WP_143562652.1">
    <property type="nucleotide sequence ID" value="NZ_BMPL01000001.1"/>
</dbReference>
<keyword evidence="1" id="KW-0732">Signal</keyword>
<feature type="signal peptide" evidence="1">
    <location>
        <begin position="1"/>
        <end position="22"/>
    </location>
</feature>
<accession>A0A553JUS4</accession>
<dbReference type="EMBL" id="VKGK01000001">
    <property type="protein sequence ID" value="TRY16207.1"/>
    <property type="molecule type" value="Genomic_DNA"/>
</dbReference>
<proteinExistence type="predicted"/>
<dbReference type="OrthoDB" id="106501at2"/>